<name>A0A1E1LTF9_9HELO</name>
<proteinExistence type="predicted"/>
<dbReference type="Proteomes" id="UP000178912">
    <property type="component" value="Unassembled WGS sequence"/>
</dbReference>
<organism evidence="2 3">
    <name type="scientific">Rhynchosporium agropyri</name>
    <dbReference type="NCBI Taxonomy" id="914238"/>
    <lineage>
        <taxon>Eukaryota</taxon>
        <taxon>Fungi</taxon>
        <taxon>Dikarya</taxon>
        <taxon>Ascomycota</taxon>
        <taxon>Pezizomycotina</taxon>
        <taxon>Leotiomycetes</taxon>
        <taxon>Helotiales</taxon>
        <taxon>Ploettnerulaceae</taxon>
        <taxon>Rhynchosporium</taxon>
    </lineage>
</organism>
<feature type="signal peptide" evidence="1">
    <location>
        <begin position="1"/>
        <end position="20"/>
    </location>
</feature>
<dbReference type="AlphaFoldDB" id="A0A1E1LTF9"/>
<evidence type="ECO:0000313" key="2">
    <source>
        <dbReference type="EMBL" id="CZT13773.1"/>
    </source>
</evidence>
<dbReference type="EMBL" id="FJUX01000211">
    <property type="protein sequence ID" value="CZT13773.1"/>
    <property type="molecule type" value="Genomic_DNA"/>
</dbReference>
<reference evidence="3" key="1">
    <citation type="submission" date="2016-03" db="EMBL/GenBank/DDBJ databases">
        <authorList>
            <person name="Guldener U."/>
        </authorList>
    </citation>
    <scope>NUCLEOTIDE SEQUENCE [LARGE SCALE GENOMIC DNA]</scope>
    <source>
        <strain evidence="3">04CH-RAC-A.6.1</strain>
    </source>
</reference>
<protein>
    <submittedName>
        <fullName evidence="2">Uncharacterized protein</fullName>
    </submittedName>
</protein>
<feature type="chain" id="PRO_5009447566" evidence="1">
    <location>
        <begin position="21"/>
        <end position="89"/>
    </location>
</feature>
<evidence type="ECO:0000313" key="3">
    <source>
        <dbReference type="Proteomes" id="UP000178912"/>
    </source>
</evidence>
<evidence type="ECO:0000256" key="1">
    <source>
        <dbReference type="SAM" id="SignalP"/>
    </source>
</evidence>
<accession>A0A1E1LTF9</accession>
<dbReference type="OrthoDB" id="3446835at2759"/>
<keyword evidence="3" id="KW-1185">Reference proteome</keyword>
<keyword evidence="1" id="KW-0732">Signal</keyword>
<gene>
    <name evidence="2" type="ORF">RAG0_17268</name>
</gene>
<sequence length="89" mass="9741">MQFTTLFLATLAVIVPATMACNPGQDCCWGGEAGGWKGCMNQHRNFFREDANDRCNDLSRDWCSNQGVTEAECDADCCSISTHWGIGCP</sequence>